<accession>A0A9P0VQP2</accession>
<dbReference type="OrthoDB" id="64915at2759"/>
<name>A0A9P0VQP2_ACAOB</name>
<keyword evidence="2" id="KW-1185">Reference proteome</keyword>
<organism evidence="1 2">
    <name type="scientific">Acanthoscelides obtectus</name>
    <name type="common">Bean weevil</name>
    <name type="synonym">Bruchus obtectus</name>
    <dbReference type="NCBI Taxonomy" id="200917"/>
    <lineage>
        <taxon>Eukaryota</taxon>
        <taxon>Metazoa</taxon>
        <taxon>Ecdysozoa</taxon>
        <taxon>Arthropoda</taxon>
        <taxon>Hexapoda</taxon>
        <taxon>Insecta</taxon>
        <taxon>Pterygota</taxon>
        <taxon>Neoptera</taxon>
        <taxon>Endopterygota</taxon>
        <taxon>Coleoptera</taxon>
        <taxon>Polyphaga</taxon>
        <taxon>Cucujiformia</taxon>
        <taxon>Chrysomeloidea</taxon>
        <taxon>Chrysomelidae</taxon>
        <taxon>Bruchinae</taxon>
        <taxon>Bruchini</taxon>
        <taxon>Acanthoscelides</taxon>
    </lineage>
</organism>
<proteinExistence type="predicted"/>
<protein>
    <submittedName>
        <fullName evidence="1">Uncharacterized protein</fullName>
    </submittedName>
</protein>
<evidence type="ECO:0000313" key="2">
    <source>
        <dbReference type="Proteomes" id="UP001152888"/>
    </source>
</evidence>
<dbReference type="Proteomes" id="UP001152888">
    <property type="component" value="Unassembled WGS sequence"/>
</dbReference>
<dbReference type="EMBL" id="CAKOFQ010009381">
    <property type="protein sequence ID" value="CAH2017665.1"/>
    <property type="molecule type" value="Genomic_DNA"/>
</dbReference>
<reference evidence="1" key="1">
    <citation type="submission" date="2022-03" db="EMBL/GenBank/DDBJ databases">
        <authorList>
            <person name="Sayadi A."/>
        </authorList>
    </citation>
    <scope>NUCLEOTIDE SEQUENCE</scope>
</reference>
<sequence length="40" mass="4464">MIDGKDLLAVSKIATACERSYKTGSIVELKWSPEELPQQQ</sequence>
<comment type="caution">
    <text evidence="1">The sequence shown here is derived from an EMBL/GenBank/DDBJ whole genome shotgun (WGS) entry which is preliminary data.</text>
</comment>
<dbReference type="AlphaFoldDB" id="A0A9P0VQP2"/>
<evidence type="ECO:0000313" key="1">
    <source>
        <dbReference type="EMBL" id="CAH2017665.1"/>
    </source>
</evidence>
<gene>
    <name evidence="1" type="ORF">ACAOBT_LOCUS36147</name>
</gene>